<reference evidence="6" key="1">
    <citation type="submission" date="2020-07" db="EMBL/GenBank/DDBJ databases">
        <title>Ethylene signaling mediates host invasion by parasitic plants.</title>
        <authorList>
            <person name="Yoshida S."/>
        </authorList>
    </citation>
    <scope>NUCLEOTIDE SEQUENCE</scope>
    <source>
        <strain evidence="6">Okayama</strain>
    </source>
</reference>
<dbReference type="Proteomes" id="UP000653305">
    <property type="component" value="Unassembled WGS sequence"/>
</dbReference>
<evidence type="ECO:0000259" key="5">
    <source>
        <dbReference type="Pfam" id="PF09598"/>
    </source>
</evidence>
<dbReference type="GO" id="GO:0003729">
    <property type="term" value="F:mRNA binding"/>
    <property type="evidence" value="ECO:0007669"/>
    <property type="project" value="TreeGrafter"/>
</dbReference>
<dbReference type="PANTHER" id="PTHR12299:SF78">
    <property type="entry name" value="RGG REPEATS NUCLEAR RNA BINDING PROTEIN C"/>
    <property type="match status" value="1"/>
</dbReference>
<protein>
    <recommendedName>
        <fullName evidence="8">Hyaluronan/mRNA-binding protein domain-containing protein</fullName>
    </recommendedName>
</protein>
<feature type="domain" description="STM1-like N-terminal" evidence="5">
    <location>
        <begin position="1"/>
        <end position="87"/>
    </location>
</feature>
<dbReference type="Pfam" id="PF04774">
    <property type="entry name" value="HABP4_PAI-RBP1"/>
    <property type="match status" value="1"/>
</dbReference>
<evidence type="ECO:0000259" key="4">
    <source>
        <dbReference type="Pfam" id="PF04774"/>
    </source>
</evidence>
<dbReference type="AlphaFoldDB" id="A0A830D4A6"/>
<evidence type="ECO:0000313" key="6">
    <source>
        <dbReference type="EMBL" id="GFQ05473.1"/>
    </source>
</evidence>
<dbReference type="InterPro" id="IPR006861">
    <property type="entry name" value="HABP4_PAIRBP1-bd"/>
</dbReference>
<feature type="compositionally biased region" description="Basic and acidic residues" evidence="3">
    <location>
        <begin position="113"/>
        <end position="128"/>
    </location>
</feature>
<evidence type="ECO:0000256" key="2">
    <source>
        <dbReference type="ARBA" id="ARBA00022490"/>
    </source>
</evidence>
<dbReference type="GO" id="GO:0005634">
    <property type="term" value="C:nucleus"/>
    <property type="evidence" value="ECO:0007669"/>
    <property type="project" value="TreeGrafter"/>
</dbReference>
<dbReference type="EMBL" id="BMAC01001072">
    <property type="protein sequence ID" value="GFQ05473.1"/>
    <property type="molecule type" value="Genomic_DNA"/>
</dbReference>
<keyword evidence="7" id="KW-1185">Reference proteome</keyword>
<dbReference type="GO" id="GO:0005737">
    <property type="term" value="C:cytoplasm"/>
    <property type="evidence" value="ECO:0007669"/>
    <property type="project" value="UniProtKB-SubCell"/>
</dbReference>
<comment type="caution">
    <text evidence="6">The sequence shown here is derived from an EMBL/GenBank/DDBJ whole genome shotgun (WGS) entry which is preliminary data.</text>
</comment>
<accession>A0A830D4A6</accession>
<evidence type="ECO:0000313" key="7">
    <source>
        <dbReference type="Proteomes" id="UP000653305"/>
    </source>
</evidence>
<organism evidence="6 7">
    <name type="scientific">Phtheirospermum japonicum</name>
    <dbReference type="NCBI Taxonomy" id="374723"/>
    <lineage>
        <taxon>Eukaryota</taxon>
        <taxon>Viridiplantae</taxon>
        <taxon>Streptophyta</taxon>
        <taxon>Embryophyta</taxon>
        <taxon>Tracheophyta</taxon>
        <taxon>Spermatophyta</taxon>
        <taxon>Magnoliopsida</taxon>
        <taxon>eudicotyledons</taxon>
        <taxon>Gunneridae</taxon>
        <taxon>Pentapetalae</taxon>
        <taxon>asterids</taxon>
        <taxon>lamiids</taxon>
        <taxon>Lamiales</taxon>
        <taxon>Orobanchaceae</taxon>
        <taxon>Orobanchaceae incertae sedis</taxon>
        <taxon>Phtheirospermum</taxon>
    </lineage>
</organism>
<evidence type="ECO:0008006" key="8">
    <source>
        <dbReference type="Google" id="ProtNLM"/>
    </source>
</evidence>
<feature type="region of interest" description="Disordered" evidence="3">
    <location>
        <begin position="76"/>
        <end position="193"/>
    </location>
</feature>
<proteinExistence type="predicted"/>
<sequence length="193" mass="20366">MASLNPFDLLGDDDAEDPSLLLAAQKKAAALASAPGQPKKGSAQSQPAVKPSAKLPSKPIPSSEFINNLFCAVKESRNEGQRGGRGGRGFNRELVDNENTFGNSNGFSGGYRPSEDGDSGKAPSERRPYNGPRGGGGFRSGRRGGFSNGESEEGGERPRRMFERRSGTGRGTEVKREGAGRGNWGTPNDEVVP</sequence>
<dbReference type="PANTHER" id="PTHR12299">
    <property type="entry name" value="HYALURONIC ACID-BINDING PROTEIN 4"/>
    <property type="match status" value="1"/>
</dbReference>
<evidence type="ECO:0000256" key="1">
    <source>
        <dbReference type="ARBA" id="ARBA00004496"/>
    </source>
</evidence>
<evidence type="ECO:0000256" key="3">
    <source>
        <dbReference type="SAM" id="MobiDB-lite"/>
    </source>
</evidence>
<feature type="region of interest" description="Disordered" evidence="3">
    <location>
        <begin position="30"/>
        <end position="62"/>
    </location>
</feature>
<keyword evidence="2" id="KW-0963">Cytoplasm</keyword>
<comment type="subcellular location">
    <subcellularLocation>
        <location evidence="1">Cytoplasm</location>
    </subcellularLocation>
</comment>
<dbReference type="OrthoDB" id="784393at2759"/>
<feature type="domain" description="Hyaluronan/mRNA-binding protein" evidence="4">
    <location>
        <begin position="158"/>
        <end position="191"/>
    </location>
</feature>
<dbReference type="InterPro" id="IPR039764">
    <property type="entry name" value="HABP4/SERBP1-like"/>
</dbReference>
<dbReference type="Pfam" id="PF09598">
    <property type="entry name" value="Stm1_N"/>
    <property type="match status" value="1"/>
</dbReference>
<gene>
    <name evidence="6" type="ORF">PHJA_002691400</name>
</gene>
<feature type="compositionally biased region" description="Basic and acidic residues" evidence="3">
    <location>
        <begin position="154"/>
        <end position="179"/>
    </location>
</feature>
<name>A0A830D4A6_9LAMI</name>
<feature type="compositionally biased region" description="Gly residues" evidence="3">
    <location>
        <begin position="132"/>
        <end position="147"/>
    </location>
</feature>
<dbReference type="InterPro" id="IPR019084">
    <property type="entry name" value="STM1-like_N"/>
</dbReference>